<gene>
    <name evidence="2" type="ORF">FHS40_000077</name>
</gene>
<keyword evidence="3" id="KW-1185">Reference proteome</keyword>
<sequence>MRLYRQAQLAVARRSLRCRDDALGLGCRRAGRAIASLQRKRIRIHPLAEISDVHVDRVPPQQHDATEKRIAVRCQPIPCNPAAQGRKTIRNQGHCATSRCRSSHVTGAGLGLACQAGISRPRSALRVSGDYRPPSMRWSPTKWGRAWRVGQRDAGNSIPSGPSTCAIRGGLQVPRSPGQEVDPAGTGTRESALPCTTRRDATLRDSLVTRSRESLSDQRRCRLCTGRPTTVERLLFFLGLSNEREALGAGSMSVSW</sequence>
<evidence type="ECO:0000313" key="2">
    <source>
        <dbReference type="EMBL" id="MBB5101024.1"/>
    </source>
</evidence>
<reference evidence="2 3" key="1">
    <citation type="submission" date="2020-08" db="EMBL/GenBank/DDBJ databases">
        <title>Genomic Encyclopedia of Type Strains, Phase III (KMG-III): the genomes of soil and plant-associated and newly described type strains.</title>
        <authorList>
            <person name="Whitman W."/>
        </authorList>
    </citation>
    <scope>NUCLEOTIDE SEQUENCE [LARGE SCALE GENOMIC DNA]</scope>
    <source>
        <strain evidence="2 3">CECT 3146</strain>
    </source>
</reference>
<accession>A0A7W8ERW9</accession>
<protein>
    <submittedName>
        <fullName evidence="2">Uncharacterized protein</fullName>
    </submittedName>
</protein>
<proteinExistence type="predicted"/>
<comment type="caution">
    <text evidence="2">The sequence shown here is derived from an EMBL/GenBank/DDBJ whole genome shotgun (WGS) entry which is preliminary data.</text>
</comment>
<evidence type="ECO:0000256" key="1">
    <source>
        <dbReference type="SAM" id="MobiDB-lite"/>
    </source>
</evidence>
<dbReference type="Proteomes" id="UP000549009">
    <property type="component" value="Unassembled WGS sequence"/>
</dbReference>
<name>A0A7W8ERW9_STRST</name>
<dbReference type="AlphaFoldDB" id="A0A7W8ERW9"/>
<organism evidence="2 3">
    <name type="scientific">Streptomyces spectabilis</name>
    <dbReference type="NCBI Taxonomy" id="68270"/>
    <lineage>
        <taxon>Bacteria</taxon>
        <taxon>Bacillati</taxon>
        <taxon>Actinomycetota</taxon>
        <taxon>Actinomycetes</taxon>
        <taxon>Kitasatosporales</taxon>
        <taxon>Streptomycetaceae</taxon>
        <taxon>Streptomyces</taxon>
    </lineage>
</organism>
<dbReference type="EMBL" id="JACHJD010000001">
    <property type="protein sequence ID" value="MBB5101024.1"/>
    <property type="molecule type" value="Genomic_DNA"/>
</dbReference>
<feature type="region of interest" description="Disordered" evidence="1">
    <location>
        <begin position="169"/>
        <end position="192"/>
    </location>
</feature>
<evidence type="ECO:0000313" key="3">
    <source>
        <dbReference type="Proteomes" id="UP000549009"/>
    </source>
</evidence>